<feature type="chain" id="PRO_5040833153" evidence="1">
    <location>
        <begin position="24"/>
        <end position="637"/>
    </location>
</feature>
<name>A0A9X3SE59_9ACTN</name>
<dbReference type="AlphaFoldDB" id="A0A9X3SE59"/>
<evidence type="ECO:0000313" key="5">
    <source>
        <dbReference type="Proteomes" id="UP001147653"/>
    </source>
</evidence>
<evidence type="ECO:0000259" key="3">
    <source>
        <dbReference type="Pfam" id="PF21027"/>
    </source>
</evidence>
<dbReference type="Gene3D" id="3.90.245.10">
    <property type="entry name" value="Ribonucleoside hydrolase-like"/>
    <property type="match status" value="1"/>
</dbReference>
<keyword evidence="1" id="KW-0732">Signal</keyword>
<gene>
    <name evidence="4" type="ORF">OJ997_07275</name>
</gene>
<dbReference type="EMBL" id="JAPDDP010000009">
    <property type="protein sequence ID" value="MDA0180092.1"/>
    <property type="molecule type" value="Genomic_DNA"/>
</dbReference>
<dbReference type="Pfam" id="PF07632">
    <property type="entry name" value="Sde182_NH-like"/>
    <property type="match status" value="1"/>
</dbReference>
<evidence type="ECO:0000259" key="2">
    <source>
        <dbReference type="Pfam" id="PF07632"/>
    </source>
</evidence>
<dbReference type="RefSeq" id="WP_270024402.1">
    <property type="nucleotide sequence ID" value="NZ_JAPDDP010000009.1"/>
</dbReference>
<proteinExistence type="predicted"/>
<reference evidence="4" key="1">
    <citation type="submission" date="2022-10" db="EMBL/GenBank/DDBJ databases">
        <title>The WGS of Solirubrobacter phytolaccae KCTC 29190.</title>
        <authorList>
            <person name="Jiang Z."/>
        </authorList>
    </citation>
    <scope>NUCLEOTIDE SEQUENCE</scope>
    <source>
        <strain evidence="4">KCTC 29190</strain>
    </source>
</reference>
<dbReference type="InterPro" id="IPR011483">
    <property type="entry name" value="Sde182_NH-like"/>
</dbReference>
<feature type="signal peptide" evidence="1">
    <location>
        <begin position="1"/>
        <end position="23"/>
    </location>
</feature>
<dbReference type="InterPro" id="IPR013783">
    <property type="entry name" value="Ig-like_fold"/>
</dbReference>
<dbReference type="Pfam" id="PF21027">
    <property type="entry name" value="Sde0182_C"/>
    <property type="match status" value="1"/>
</dbReference>
<organism evidence="4 5">
    <name type="scientific">Solirubrobacter phytolaccae</name>
    <dbReference type="NCBI Taxonomy" id="1404360"/>
    <lineage>
        <taxon>Bacteria</taxon>
        <taxon>Bacillati</taxon>
        <taxon>Actinomycetota</taxon>
        <taxon>Thermoleophilia</taxon>
        <taxon>Solirubrobacterales</taxon>
        <taxon>Solirubrobacteraceae</taxon>
        <taxon>Solirubrobacter</taxon>
    </lineage>
</organism>
<comment type="caution">
    <text evidence="4">The sequence shown here is derived from an EMBL/GenBank/DDBJ whole genome shotgun (WGS) entry which is preliminary data.</text>
</comment>
<feature type="domain" description="Cellulose-binding Sde182 nucleoside hydrolase-like" evidence="2">
    <location>
        <begin position="31"/>
        <end position="351"/>
    </location>
</feature>
<dbReference type="Gene3D" id="2.60.40.10">
    <property type="entry name" value="Immunoglobulins"/>
    <property type="match status" value="1"/>
</dbReference>
<evidence type="ECO:0000313" key="4">
    <source>
        <dbReference type="EMBL" id="MDA0180092.1"/>
    </source>
</evidence>
<dbReference type="InterPro" id="IPR048527">
    <property type="entry name" value="Sde182_C"/>
</dbReference>
<protein>
    <submittedName>
        <fullName evidence="4">DUF1593 domain-containing protein</fullName>
    </submittedName>
</protein>
<dbReference type="InterPro" id="IPR036452">
    <property type="entry name" value="Ribo_hydro-like"/>
</dbReference>
<sequence length="637" mass="68533">MTRLIVLFALAVFAVIAPAAAQAQTPKPRAVLLLDPELDDQNTLIRYLLYANELDTQGILYQSSGVHWAGDGKGTLWSVPGREYASRNLCPCTSWRWKEGERFIDEAVDLYEQVYPNLKVHNADYPAPADLRSKIYKGNIEFDTDISKDTAGSNRIKELLLDDNPARVYLLTGAGHSSVARALKSIKQQYEGTPQWPAIYEKVVRKAYIQSWGDQDNTYATYIRPNWPDVYYRNMSAGVWGYGARNAILPADRSLLDPAWMKANVSDVGPFGSFYRVWGDGKQMVPGDIFDFFGFSGLTAAQLTEMGYAVWTGIQAPGAWISEGDTPIFMNQIDNGLRAGDDPSYGGWAGRSAQDVNPATGTPNNNYASARWFRTAQNDFAARMKWTVTPTFAGANHEPVVSVNGPLNVTAAPGETVKLEGLATDPDGHALTFKWWQYTDADTYPGAVVLNGSGRNVSFEVPANSVVPVNAVPGQTIHLILEVTDDGTPAMTSYQRVVVTVSARTTQYAAASVAPVLSVSVGAAPNFGALVPGTAKVYTATSTATVTSTAGEAVLSIHDISPLSPGKLVNGSHALASPIKVNGGTLSGSPLTVKTYPGPATSDVTTLTFEQPLAATDTLRTGSYSKSLTYTLATTTP</sequence>
<keyword evidence="5" id="KW-1185">Reference proteome</keyword>
<dbReference type="Proteomes" id="UP001147653">
    <property type="component" value="Unassembled WGS sequence"/>
</dbReference>
<evidence type="ECO:0000256" key="1">
    <source>
        <dbReference type="SAM" id="SignalP"/>
    </source>
</evidence>
<accession>A0A9X3SE59</accession>
<dbReference type="GO" id="GO:0005975">
    <property type="term" value="P:carbohydrate metabolic process"/>
    <property type="evidence" value="ECO:0007669"/>
    <property type="project" value="UniProtKB-ARBA"/>
</dbReference>
<feature type="domain" description="Cellulose-binding Sde182 C-terminal" evidence="3">
    <location>
        <begin position="417"/>
        <end position="501"/>
    </location>
</feature>
<dbReference type="GO" id="GO:0016799">
    <property type="term" value="F:hydrolase activity, hydrolyzing N-glycosyl compounds"/>
    <property type="evidence" value="ECO:0007669"/>
    <property type="project" value="InterPro"/>
</dbReference>